<protein>
    <submittedName>
        <fullName evidence="1">Uncharacterized protein</fullName>
    </submittedName>
</protein>
<dbReference type="Proteomes" id="UP000299102">
    <property type="component" value="Unassembled WGS sequence"/>
</dbReference>
<accession>A0A4C1TGZ7</accession>
<organism evidence="1 2">
    <name type="scientific">Eumeta variegata</name>
    <name type="common">Bagworm moth</name>
    <name type="synonym">Eumeta japonica</name>
    <dbReference type="NCBI Taxonomy" id="151549"/>
    <lineage>
        <taxon>Eukaryota</taxon>
        <taxon>Metazoa</taxon>
        <taxon>Ecdysozoa</taxon>
        <taxon>Arthropoda</taxon>
        <taxon>Hexapoda</taxon>
        <taxon>Insecta</taxon>
        <taxon>Pterygota</taxon>
        <taxon>Neoptera</taxon>
        <taxon>Endopterygota</taxon>
        <taxon>Lepidoptera</taxon>
        <taxon>Glossata</taxon>
        <taxon>Ditrysia</taxon>
        <taxon>Tineoidea</taxon>
        <taxon>Psychidae</taxon>
        <taxon>Oiketicinae</taxon>
        <taxon>Eumeta</taxon>
    </lineage>
</organism>
<reference evidence="1 2" key="1">
    <citation type="journal article" date="2019" name="Commun. Biol.">
        <title>The bagworm genome reveals a unique fibroin gene that provides high tensile strength.</title>
        <authorList>
            <person name="Kono N."/>
            <person name="Nakamura H."/>
            <person name="Ohtoshi R."/>
            <person name="Tomita M."/>
            <person name="Numata K."/>
            <person name="Arakawa K."/>
        </authorList>
    </citation>
    <scope>NUCLEOTIDE SEQUENCE [LARGE SCALE GENOMIC DNA]</scope>
</reference>
<name>A0A4C1TGZ7_EUMVA</name>
<evidence type="ECO:0000313" key="1">
    <source>
        <dbReference type="EMBL" id="GBP13762.1"/>
    </source>
</evidence>
<keyword evidence="2" id="KW-1185">Reference proteome</keyword>
<sequence>MWPENKPRSRGTFAAMPDVLIEMADRYNHVGLPAQKET</sequence>
<gene>
    <name evidence="1" type="ORF">EVAR_103922_1</name>
</gene>
<evidence type="ECO:0000313" key="2">
    <source>
        <dbReference type="Proteomes" id="UP000299102"/>
    </source>
</evidence>
<dbReference type="AlphaFoldDB" id="A0A4C1TGZ7"/>
<feature type="non-terminal residue" evidence="1">
    <location>
        <position position="38"/>
    </location>
</feature>
<proteinExistence type="predicted"/>
<comment type="caution">
    <text evidence="1">The sequence shown here is derived from an EMBL/GenBank/DDBJ whole genome shotgun (WGS) entry which is preliminary data.</text>
</comment>
<dbReference type="EMBL" id="BGZK01005375">
    <property type="protein sequence ID" value="GBP13762.1"/>
    <property type="molecule type" value="Genomic_DNA"/>
</dbReference>